<reference evidence="3" key="1">
    <citation type="submission" date="2017-09" db="EMBL/GenBank/DDBJ databases">
        <authorList>
            <person name="Varghese N."/>
            <person name="Submissions S."/>
        </authorList>
    </citation>
    <scope>NUCLEOTIDE SEQUENCE [LARGE SCALE GENOMIC DNA]</scope>
    <source>
        <strain evidence="3">DSM 29961</strain>
    </source>
</reference>
<dbReference type="EMBL" id="OCNH01000001">
    <property type="protein sequence ID" value="SOD79133.1"/>
    <property type="molecule type" value="Genomic_DNA"/>
</dbReference>
<keyword evidence="1" id="KW-0802">TPR repeat</keyword>
<protein>
    <submittedName>
        <fullName evidence="2">Uncharacterized protein</fullName>
    </submittedName>
</protein>
<organism evidence="2 3">
    <name type="scientific">Spirosoma fluviale</name>
    <dbReference type="NCBI Taxonomy" id="1597977"/>
    <lineage>
        <taxon>Bacteria</taxon>
        <taxon>Pseudomonadati</taxon>
        <taxon>Bacteroidota</taxon>
        <taxon>Cytophagia</taxon>
        <taxon>Cytophagales</taxon>
        <taxon>Cytophagaceae</taxon>
        <taxon>Spirosoma</taxon>
    </lineage>
</organism>
<evidence type="ECO:0000313" key="2">
    <source>
        <dbReference type="EMBL" id="SOD79133.1"/>
    </source>
</evidence>
<dbReference type="RefSeq" id="WP_097124493.1">
    <property type="nucleotide sequence ID" value="NZ_OCNH01000001.1"/>
</dbReference>
<sequence>MLPLDKETFSYWVTHPDDLAPTDFTQLQESLAVYPYCQTLHTLTAKAASIHQRGQAVSYVRLAAAHALSRNALRKLIDNEFQWSENLLTKLNELSAKHVPIPDDYQQESYALFKSRAGLSNAFPRLALLRLPGQYDGSAANEHNELPLIVPTPEDPTLVETNLKNDLEQIAEATPGQPALSAADIERQRQLDLIDSFIKKEPRISPVRGKPGEVLEQEDLTKRNKPVSGSLVTESFAKILEKQGKIDKAIEIYKKLIVKNPEKTAYFAAKISELKKSAEGSTES</sequence>
<dbReference type="PROSITE" id="PS50005">
    <property type="entry name" value="TPR"/>
    <property type="match status" value="1"/>
</dbReference>
<dbReference type="AlphaFoldDB" id="A0A286F7H2"/>
<gene>
    <name evidence="2" type="ORF">SAMN06269250_0815</name>
</gene>
<dbReference type="InterPro" id="IPR019734">
    <property type="entry name" value="TPR_rpt"/>
</dbReference>
<accession>A0A286F7H2</accession>
<evidence type="ECO:0000313" key="3">
    <source>
        <dbReference type="Proteomes" id="UP000219452"/>
    </source>
</evidence>
<feature type="repeat" description="TPR" evidence="1">
    <location>
        <begin position="230"/>
        <end position="263"/>
    </location>
</feature>
<dbReference type="OrthoDB" id="594666at2"/>
<proteinExistence type="predicted"/>
<name>A0A286F7H2_9BACT</name>
<dbReference type="Proteomes" id="UP000219452">
    <property type="component" value="Unassembled WGS sequence"/>
</dbReference>
<keyword evidence="3" id="KW-1185">Reference proteome</keyword>
<evidence type="ECO:0000256" key="1">
    <source>
        <dbReference type="PROSITE-ProRule" id="PRU00339"/>
    </source>
</evidence>